<keyword evidence="1" id="KW-0378">Hydrolase</keyword>
<dbReference type="PANTHER" id="PTHR43393:SF3">
    <property type="entry name" value="LYSINE DECARBOXYLASE-LIKE PROTEIN"/>
    <property type="match status" value="1"/>
</dbReference>
<dbReference type="GO" id="GO:0005829">
    <property type="term" value="C:cytosol"/>
    <property type="evidence" value="ECO:0007669"/>
    <property type="project" value="TreeGrafter"/>
</dbReference>
<comment type="caution">
    <text evidence="2">The sequence shown here is derived from an EMBL/GenBank/DDBJ whole genome shotgun (WGS) entry which is preliminary data.</text>
</comment>
<evidence type="ECO:0000313" key="2">
    <source>
        <dbReference type="EMBL" id="KKU93085.1"/>
    </source>
</evidence>
<dbReference type="GO" id="GO:0016787">
    <property type="term" value="F:hydrolase activity"/>
    <property type="evidence" value="ECO:0007669"/>
    <property type="project" value="UniProtKB-KW"/>
</dbReference>
<dbReference type="InterPro" id="IPR031100">
    <property type="entry name" value="LOG_fam"/>
</dbReference>
<keyword evidence="1" id="KW-0203">Cytokinin biosynthesis</keyword>
<reference evidence="2 3" key="1">
    <citation type="journal article" date="2015" name="Nature">
        <title>rRNA introns, odd ribosomes, and small enigmatic genomes across a large radiation of phyla.</title>
        <authorList>
            <person name="Brown C.T."/>
            <person name="Hug L.A."/>
            <person name="Thomas B.C."/>
            <person name="Sharon I."/>
            <person name="Castelle C.J."/>
            <person name="Singh A."/>
            <person name="Wilkins M.J."/>
            <person name="Williams K.H."/>
            <person name="Banfield J.F."/>
        </authorList>
    </citation>
    <scope>NUCLEOTIDE SEQUENCE [LARGE SCALE GENOMIC DNA]</scope>
</reference>
<dbReference type="Proteomes" id="UP000034462">
    <property type="component" value="Unassembled WGS sequence"/>
</dbReference>
<comment type="similarity">
    <text evidence="1">Belongs to the LOG family.</text>
</comment>
<evidence type="ECO:0000313" key="3">
    <source>
        <dbReference type="Proteomes" id="UP000034462"/>
    </source>
</evidence>
<dbReference type="SUPFAM" id="SSF102405">
    <property type="entry name" value="MCP/YpsA-like"/>
    <property type="match status" value="1"/>
</dbReference>
<dbReference type="NCBIfam" id="TIGR00730">
    <property type="entry name" value="Rossman fold protein, TIGR00730 family"/>
    <property type="match status" value="1"/>
</dbReference>
<dbReference type="InterPro" id="IPR005269">
    <property type="entry name" value="LOG"/>
</dbReference>
<organism evidence="2 3">
    <name type="scientific">Candidatus Yanofskybacteria bacterium GW2011_GWC1_48_11</name>
    <dbReference type="NCBI Taxonomy" id="1619027"/>
    <lineage>
        <taxon>Bacteria</taxon>
        <taxon>Candidatus Yanofskyibacteriota</taxon>
    </lineage>
</organism>
<dbReference type="AlphaFoldDB" id="A0A837IMJ4"/>
<proteinExistence type="inferred from homology"/>
<dbReference type="PANTHER" id="PTHR43393">
    <property type="entry name" value="CYTOKININ RIBOSIDE 5'-MONOPHOSPHATE PHOSPHORIBOHYDROLASE"/>
    <property type="match status" value="1"/>
</dbReference>
<protein>
    <recommendedName>
        <fullName evidence="1">Cytokinin riboside 5'-monophosphate phosphoribohydrolase</fullName>
        <ecNumber evidence="1">3.2.2.n1</ecNumber>
    </recommendedName>
</protein>
<dbReference type="GO" id="GO:0009691">
    <property type="term" value="P:cytokinin biosynthetic process"/>
    <property type="evidence" value="ECO:0007669"/>
    <property type="project" value="UniProtKB-UniRule"/>
</dbReference>
<dbReference type="Gene3D" id="3.40.50.450">
    <property type="match status" value="1"/>
</dbReference>
<dbReference type="EC" id="3.2.2.n1" evidence="1"/>
<evidence type="ECO:0000256" key="1">
    <source>
        <dbReference type="RuleBase" id="RU363015"/>
    </source>
</evidence>
<dbReference type="Pfam" id="PF03641">
    <property type="entry name" value="Lysine_decarbox"/>
    <property type="match status" value="1"/>
</dbReference>
<name>A0A837IMJ4_9BACT</name>
<dbReference type="InterPro" id="IPR052341">
    <property type="entry name" value="LOG_family_nucleotidases"/>
</dbReference>
<accession>A0A837IMJ4</accession>
<sequence length="242" mass="27387">MSSQNQKKKPQLKRKSNQICFTGPRIEEALEAVPEGIEHERMQKIVEEFQRGFHFLRDFGLAVSVFGSSRAKPSDRMYKEAVLLASLLAKDGFAVITGGGPGIMEAANKGAVEAGGRSAAINIQLPREQQTNPYVKESVALYYFFIRKVMLAFASDVYIFFPGGFGTLDEMFELVTLVQTKKIKPIPIILVDREYWTPLLLWIEHELYTRRGAVGKQDLEIYHLVDNAQEAFELISRMVVRP</sequence>
<dbReference type="EMBL" id="LCPH01000004">
    <property type="protein sequence ID" value="KKU93085.1"/>
    <property type="molecule type" value="Genomic_DNA"/>
</dbReference>
<gene>
    <name evidence="2" type="ORF">UY25_C0004G0125</name>
</gene>